<evidence type="ECO:0000313" key="2">
    <source>
        <dbReference type="EMBL" id="OGG55579.1"/>
    </source>
</evidence>
<evidence type="ECO:0000256" key="1">
    <source>
        <dbReference type="SAM" id="MobiDB-lite"/>
    </source>
</evidence>
<dbReference type="PANTHER" id="PTHR33050">
    <property type="entry name" value="REVERSE TRANSCRIPTASE DOMAIN-CONTAINING PROTEIN"/>
    <property type="match status" value="1"/>
</dbReference>
<dbReference type="CDD" id="cd09275">
    <property type="entry name" value="RNase_HI_RT_DIRS1"/>
    <property type="match status" value="1"/>
</dbReference>
<comment type="caution">
    <text evidence="2">The sequence shown here is derived from an EMBL/GenBank/DDBJ whole genome shotgun (WGS) entry which is preliminary data.</text>
</comment>
<proteinExistence type="predicted"/>
<dbReference type="Proteomes" id="UP000178606">
    <property type="component" value="Unassembled WGS sequence"/>
</dbReference>
<gene>
    <name evidence="2" type="ORF">A3F84_06465</name>
</gene>
<name>A0A1F6D2B8_HANXR</name>
<reference evidence="2 3" key="1">
    <citation type="journal article" date="2016" name="Nat. Commun.">
        <title>Thousands of microbial genomes shed light on interconnected biogeochemical processes in an aquifer system.</title>
        <authorList>
            <person name="Anantharaman K."/>
            <person name="Brown C.T."/>
            <person name="Hug L.A."/>
            <person name="Sharon I."/>
            <person name="Castelle C.J."/>
            <person name="Probst A.J."/>
            <person name="Thomas B.C."/>
            <person name="Singh A."/>
            <person name="Wilkins M.J."/>
            <person name="Karaoz U."/>
            <person name="Brodie E.L."/>
            <person name="Williams K.H."/>
            <person name="Hubbard S.S."/>
            <person name="Banfield J.F."/>
        </authorList>
    </citation>
    <scope>NUCLEOTIDE SEQUENCE [LARGE SCALE GENOMIC DNA]</scope>
    <source>
        <strain evidence="3">RIFCSPLOWO2_12_FULL_64_10</strain>
    </source>
</reference>
<evidence type="ECO:0000313" key="3">
    <source>
        <dbReference type="Proteomes" id="UP000178606"/>
    </source>
</evidence>
<feature type="region of interest" description="Disordered" evidence="1">
    <location>
        <begin position="24"/>
        <end position="43"/>
    </location>
</feature>
<dbReference type="InterPro" id="IPR043502">
    <property type="entry name" value="DNA/RNA_pol_sf"/>
</dbReference>
<accession>A0A1F6D2B8</accession>
<dbReference type="AlphaFoldDB" id="A0A1F6D2B8"/>
<dbReference type="EMBL" id="MFKF01000070">
    <property type="protein sequence ID" value="OGG55579.1"/>
    <property type="molecule type" value="Genomic_DNA"/>
</dbReference>
<dbReference type="PANTHER" id="PTHR33050:SF7">
    <property type="entry name" value="RIBONUCLEASE H"/>
    <property type="match status" value="1"/>
</dbReference>
<sequence>MQQYIDNPDLLFPVKDLLLRDNFSSNNGQQQKQQKQQQQKKKIHPPLSELQELQLHIDEVDRQYSPTASGIATITRVSNSTVVATREEAVTLPLANKRTQAADIGAIRNRLHVAGLKQFNNGIAAAFHPDRVCGLQPDANITMSHGTSVEALERVRNEGTIERVTPEQLLRDRTKSCGKAFFRREQKENTDGELIDRVRFLFWPKRHNDALKSSASSYESNVHMSRASDYISAIQHEGAVVGDITSGFTHIQIPEECRAWFRFMDENGNVWQMCVLPMGLVPSCQIMEVLTLALIGSPIVCKPDFVLHGVDKRGYVDDFRIAGSKRRCLHAIDVIKHNAAELKITIKSELAFSTTPTFLGVCYNHVSKSVTISKKTLSKLPSAVPETMTAGLLYRTVARLIFCSGPLDINIGRFYFTMKHATSICNKVNRGLMDDEHVLKLPNGLRASLARWIELVHRPAFFAGRDWTARAKTPKVTLYTDASLAGWGAVLINSAGAVYVVGGQWNDSKTLKSSDISWLEARAVRYAMTAFRDIIERHKTIQLRIDNTSVVAAYDRGRGRAAAIHVEVIETIEWLREKGITVRVAYIESAKNPADCVSRNKEENGVVRQVD</sequence>
<dbReference type="InterPro" id="IPR052055">
    <property type="entry name" value="Hepadnavirus_pol/RT"/>
</dbReference>
<dbReference type="SUPFAM" id="SSF56672">
    <property type="entry name" value="DNA/RNA polymerases"/>
    <property type="match status" value="1"/>
</dbReference>
<evidence type="ECO:0008006" key="4">
    <source>
        <dbReference type="Google" id="ProtNLM"/>
    </source>
</evidence>
<protein>
    <recommendedName>
        <fullName evidence="4">Reverse transcriptase domain-containing protein</fullName>
    </recommendedName>
</protein>
<organism evidence="2 3">
    <name type="scientific">Handelsmanbacteria sp. (strain RIFCSPLOWO2_12_FULL_64_10)</name>
    <dbReference type="NCBI Taxonomy" id="1817868"/>
    <lineage>
        <taxon>Bacteria</taxon>
        <taxon>Candidatus Handelsmaniibacteriota</taxon>
    </lineage>
</organism>